<dbReference type="Pfam" id="PF13370">
    <property type="entry name" value="Fer4_13"/>
    <property type="match status" value="1"/>
</dbReference>
<accession>A0ABQ0DW84</accession>
<evidence type="ECO:0000313" key="3">
    <source>
        <dbReference type="Proteomes" id="UP001628156"/>
    </source>
</evidence>
<protein>
    <recommendedName>
        <fullName evidence="1">4Fe-4S ferredoxin-type domain-containing protein</fullName>
    </recommendedName>
</protein>
<name>A0ABQ0DW84_9EUKA</name>
<dbReference type="InterPro" id="IPR017896">
    <property type="entry name" value="4Fe4S_Fe-S-bd"/>
</dbReference>
<dbReference type="Proteomes" id="UP001628156">
    <property type="component" value="Unassembled WGS sequence"/>
</dbReference>
<dbReference type="InterPro" id="IPR017900">
    <property type="entry name" value="4Fe4S_Fe_S_CS"/>
</dbReference>
<gene>
    <name evidence="2" type="ORF">ENUP19_0317G0033</name>
</gene>
<dbReference type="PROSITE" id="PS00198">
    <property type="entry name" value="4FE4S_FER_1"/>
    <property type="match status" value="1"/>
</dbReference>
<organism evidence="2 3">
    <name type="scientific">Entamoeba nuttalli</name>
    <dbReference type="NCBI Taxonomy" id="412467"/>
    <lineage>
        <taxon>Eukaryota</taxon>
        <taxon>Amoebozoa</taxon>
        <taxon>Evosea</taxon>
        <taxon>Archamoebae</taxon>
        <taxon>Mastigamoebida</taxon>
        <taxon>Entamoebidae</taxon>
        <taxon>Entamoeba</taxon>
    </lineage>
</organism>
<keyword evidence="3" id="KW-1185">Reference proteome</keyword>
<proteinExistence type="predicted"/>
<sequence>MNPYEAYPPIDRAHPMRWAENVPGPYYVSTNCVDCGNCSRHCPGCFARHSFPNHWYVKRQPETPEEVKRMEKAIICCKGKAIMKAEN</sequence>
<dbReference type="PROSITE" id="PS51379">
    <property type="entry name" value="4FE4S_FER_2"/>
    <property type="match status" value="1"/>
</dbReference>
<dbReference type="Gene3D" id="3.30.70.20">
    <property type="match status" value="1"/>
</dbReference>
<evidence type="ECO:0000313" key="2">
    <source>
        <dbReference type="EMBL" id="GAB1227028.1"/>
    </source>
</evidence>
<dbReference type="EMBL" id="BAAFRS010000317">
    <property type="protein sequence ID" value="GAB1227028.1"/>
    <property type="molecule type" value="Genomic_DNA"/>
</dbReference>
<comment type="caution">
    <text evidence="2">The sequence shown here is derived from an EMBL/GenBank/DDBJ whole genome shotgun (WGS) entry which is preliminary data.</text>
</comment>
<feature type="domain" description="4Fe-4S ferredoxin-type" evidence="1">
    <location>
        <begin position="23"/>
        <end position="51"/>
    </location>
</feature>
<reference evidence="2 3" key="1">
    <citation type="journal article" date="2019" name="PLoS Negl. Trop. Dis.">
        <title>Whole genome sequencing of Entamoeba nuttalli reveals mammalian host-related molecular signatures and a novel octapeptide-repeat surface protein.</title>
        <authorList>
            <person name="Tanaka M."/>
            <person name="Makiuchi T."/>
            <person name="Komiyama T."/>
            <person name="Shiina T."/>
            <person name="Osaki K."/>
            <person name="Tachibana H."/>
        </authorList>
    </citation>
    <scope>NUCLEOTIDE SEQUENCE [LARGE SCALE GENOMIC DNA]</scope>
    <source>
        <strain evidence="2 3">P19-061405</strain>
    </source>
</reference>
<evidence type="ECO:0000259" key="1">
    <source>
        <dbReference type="PROSITE" id="PS51379"/>
    </source>
</evidence>